<keyword evidence="2" id="KW-0964">Secreted</keyword>
<evidence type="ECO:0000313" key="8">
    <source>
        <dbReference type="Proteomes" id="UP000515947"/>
    </source>
</evidence>
<keyword evidence="4" id="KW-0106">Calcium</keyword>
<evidence type="ECO:0000256" key="4">
    <source>
        <dbReference type="ARBA" id="ARBA00022837"/>
    </source>
</evidence>
<evidence type="ECO:0000256" key="3">
    <source>
        <dbReference type="ARBA" id="ARBA00022729"/>
    </source>
</evidence>
<evidence type="ECO:0000313" key="7">
    <source>
        <dbReference type="EMBL" id="QNN54102.1"/>
    </source>
</evidence>
<dbReference type="InterPro" id="IPR053180">
    <property type="entry name" value="Ca-binding_acidic-repeat"/>
</dbReference>
<organism evidence="7 8">
    <name type="scientific">Nocardioides mesophilus</name>
    <dbReference type="NCBI Taxonomy" id="433659"/>
    <lineage>
        <taxon>Bacteria</taxon>
        <taxon>Bacillati</taxon>
        <taxon>Actinomycetota</taxon>
        <taxon>Actinomycetes</taxon>
        <taxon>Propionibacteriales</taxon>
        <taxon>Nocardioidaceae</taxon>
        <taxon>Nocardioides</taxon>
    </lineage>
</organism>
<dbReference type="RefSeq" id="WP_187579943.1">
    <property type="nucleotide sequence ID" value="NZ_CP060713.1"/>
</dbReference>
<gene>
    <name evidence="7" type="ORF">H9L09_06930</name>
</gene>
<feature type="compositionally biased region" description="Polar residues" evidence="5">
    <location>
        <begin position="387"/>
        <end position="396"/>
    </location>
</feature>
<dbReference type="PANTHER" id="PTHR37467:SF1">
    <property type="entry name" value="EXPORTED CALCIUM-BINDING GLYCOPROTEIN"/>
    <property type="match status" value="1"/>
</dbReference>
<dbReference type="Proteomes" id="UP000515947">
    <property type="component" value="Chromosome"/>
</dbReference>
<evidence type="ECO:0000256" key="5">
    <source>
        <dbReference type="SAM" id="MobiDB-lite"/>
    </source>
</evidence>
<proteinExistence type="predicted"/>
<feature type="compositionally biased region" description="Basic and acidic residues" evidence="5">
    <location>
        <begin position="482"/>
        <end position="492"/>
    </location>
</feature>
<dbReference type="AlphaFoldDB" id="A0A7G9RES7"/>
<keyword evidence="3 6" id="KW-0732">Signal</keyword>
<comment type="subcellular location">
    <subcellularLocation>
        <location evidence="1">Secreted</location>
    </subcellularLocation>
</comment>
<dbReference type="EMBL" id="CP060713">
    <property type="protein sequence ID" value="QNN54102.1"/>
    <property type="molecule type" value="Genomic_DNA"/>
</dbReference>
<reference evidence="7 8" key="1">
    <citation type="submission" date="2020-08" db="EMBL/GenBank/DDBJ databases">
        <title>Genome sequence of Nocardioides mesophilus KACC 16243T.</title>
        <authorList>
            <person name="Hyun D.-W."/>
            <person name="Bae J.-W."/>
        </authorList>
    </citation>
    <scope>NUCLEOTIDE SEQUENCE [LARGE SCALE GENOMIC DNA]</scope>
    <source>
        <strain evidence="7 8">KACC 16243</strain>
    </source>
</reference>
<feature type="compositionally biased region" description="Basic and acidic residues" evidence="5">
    <location>
        <begin position="501"/>
        <end position="515"/>
    </location>
</feature>
<sequence length="530" mass="55262">MRNLTHRRPVRASLSLMAVSSLTVAGLSMSAAAPANAESDPARQFTASAQATGLTSKLAVPMTQFDKGVWIGVAFGHVSATSDGDARASMGQGVQSSPAAPENTAVNAEHVDPVQGPGPITDSSPATTVGGEFTIGAASTSAQTDFPAAGLCTPAGVPMTASTLTTDSLDVEPYDYLHDPRTAVDLVDLLTPETVTSSTRMITNGQPGMRGVVSTSEYSGARYSLLNGTVKVTASAAKMVTTADGVNPSTFEAVDSVITVEERNGKVTVLAPGSRTRYIDPANPNASIDLIVSMGASGYEMAENGTTANSYAPSFAAQFTDSQFGTVGSVTAGTLYADIKVPVGGVDCSHPIVPDDDADGLTNAEESTLGTDPNDPDTDRDRLSDLQEVTGSSNGKYGNLATDPTAKDSDEDGLGDGREVLGIDTVRLSNVKTDPNVRDTDGDRLKDGVEVRGFTNTLWGRTLKSHPLRVDTDKDGLRDRQEVTGSRNDKFGNEPTSAWRNDADGDGAHDLDEIRAGSNPADRTSRPRTR</sequence>
<name>A0A7G9RES7_9ACTN</name>
<evidence type="ECO:0000256" key="6">
    <source>
        <dbReference type="SAM" id="SignalP"/>
    </source>
</evidence>
<dbReference type="KEGG" id="nmes:H9L09_06930"/>
<protein>
    <submittedName>
        <fullName evidence="7">Uncharacterized protein</fullName>
    </submittedName>
</protein>
<evidence type="ECO:0000256" key="1">
    <source>
        <dbReference type="ARBA" id="ARBA00004613"/>
    </source>
</evidence>
<feature type="region of interest" description="Disordered" evidence="5">
    <location>
        <begin position="350"/>
        <end position="418"/>
    </location>
</feature>
<evidence type="ECO:0000256" key="2">
    <source>
        <dbReference type="ARBA" id="ARBA00022525"/>
    </source>
</evidence>
<dbReference type="Pfam" id="PF18884">
    <property type="entry name" value="TSP3_bac"/>
    <property type="match status" value="2"/>
</dbReference>
<keyword evidence="8" id="KW-1185">Reference proteome</keyword>
<feature type="signal peptide" evidence="6">
    <location>
        <begin position="1"/>
        <end position="37"/>
    </location>
</feature>
<accession>A0A7G9RES7</accession>
<dbReference type="InterPro" id="IPR059100">
    <property type="entry name" value="TSP3_bac"/>
</dbReference>
<feature type="chain" id="PRO_5028905749" evidence="6">
    <location>
        <begin position="38"/>
        <end position="530"/>
    </location>
</feature>
<feature type="region of interest" description="Disordered" evidence="5">
    <location>
        <begin position="83"/>
        <end position="131"/>
    </location>
</feature>
<feature type="region of interest" description="Disordered" evidence="5">
    <location>
        <begin position="482"/>
        <end position="530"/>
    </location>
</feature>
<dbReference type="PANTHER" id="PTHR37467">
    <property type="entry name" value="EXPORTED CALCIUM-BINDING GLYCOPROTEIN-RELATED"/>
    <property type="match status" value="1"/>
</dbReference>